<dbReference type="InterPro" id="IPR037069">
    <property type="entry name" value="AcylCoA_DH/ox_N_sf"/>
</dbReference>
<evidence type="ECO:0000259" key="4">
    <source>
        <dbReference type="Pfam" id="PF08028"/>
    </source>
</evidence>
<evidence type="ECO:0000256" key="2">
    <source>
        <dbReference type="ARBA" id="ARBA00049661"/>
    </source>
</evidence>
<comment type="caution">
    <text evidence="5">The sequence shown here is derived from an EMBL/GenBank/DDBJ whole genome shotgun (WGS) entry which is preliminary data.</text>
</comment>
<dbReference type="Pfam" id="PF02771">
    <property type="entry name" value="Acyl-CoA_dh_N"/>
    <property type="match status" value="1"/>
</dbReference>
<proteinExistence type="inferred from homology"/>
<dbReference type="SUPFAM" id="SSF47203">
    <property type="entry name" value="Acyl-CoA dehydrogenase C-terminal domain-like"/>
    <property type="match status" value="1"/>
</dbReference>
<dbReference type="PIRSF" id="PIRSF016578">
    <property type="entry name" value="HsaA"/>
    <property type="match status" value="1"/>
</dbReference>
<keyword evidence="1" id="KW-0560">Oxidoreductase</keyword>
<evidence type="ECO:0000313" key="5">
    <source>
        <dbReference type="EMBL" id="MFC0204383.1"/>
    </source>
</evidence>
<protein>
    <submittedName>
        <fullName evidence="5">Acyl-CoA dehydrogenase family protein</fullName>
    </submittedName>
</protein>
<dbReference type="PANTHER" id="PTHR48083:SF5">
    <property type="entry name" value="NRGC PROTEIN"/>
    <property type="match status" value="1"/>
</dbReference>
<dbReference type="PANTHER" id="PTHR48083">
    <property type="entry name" value="MEDIUM-CHAIN SPECIFIC ACYL-COA DEHYDROGENASE, MITOCHONDRIAL-RELATED"/>
    <property type="match status" value="1"/>
</dbReference>
<dbReference type="Proteomes" id="UP001589798">
    <property type="component" value="Unassembled WGS sequence"/>
</dbReference>
<dbReference type="Gene3D" id="1.20.140.10">
    <property type="entry name" value="Butyryl-CoA Dehydrogenase, subunit A, domain 3"/>
    <property type="match status" value="1"/>
</dbReference>
<dbReference type="SUPFAM" id="SSF56645">
    <property type="entry name" value="Acyl-CoA dehydrogenase NM domain-like"/>
    <property type="match status" value="1"/>
</dbReference>
<dbReference type="RefSeq" id="WP_379487133.1">
    <property type="nucleotide sequence ID" value="NZ_JBHLWK010000010.1"/>
</dbReference>
<accession>A0ABV6CXJ2</accession>
<gene>
    <name evidence="5" type="ORF">ACFFJC_08865</name>
</gene>
<comment type="similarity">
    <text evidence="2">Belongs to the HpaH/HsaA monooxygenase family.</text>
</comment>
<evidence type="ECO:0000259" key="3">
    <source>
        <dbReference type="Pfam" id="PF02771"/>
    </source>
</evidence>
<dbReference type="InterPro" id="IPR050741">
    <property type="entry name" value="Acyl-CoA_dehydrogenase"/>
</dbReference>
<name>A0ABV6CXJ2_9SPHN</name>
<sequence length="385" mass="40876">MAGDWLARARALGPEIEEAAHADETASALSPAIVRAMDEAGLFALMAPASLGGAEAPAHELIDVIAELSWWDGSAGWYAHAVMTGGAVAGAFLGDGAVAEIFAGGRYRHVAGQAAPTGRAVREGGDYRVSGRFAFASGSPQAQWIVGGFVLHDEHGNPARGEGGAPGMLIAMVPRRSVRFLGNWNVMGLRATGSYDFEVPEQVIPADFVHDPAYPRVPRGGALYRMGMMALPCISHGAFAIGTTRRALHEWTRFARVRRGADGRTLADRETFHRDIALAEAEARAAEAWLRTTFDRIFAAAGEGAVPEDLRLDGRLATSHAFVVAMRVAQRAYAACTTTPLRNGHPLQRVFRDICAGNAHFLTAEQSIIDAGRVIAGVEGAAPVF</sequence>
<dbReference type="Gene3D" id="2.40.110.10">
    <property type="entry name" value="Butyryl-CoA Dehydrogenase, subunit A, domain 2"/>
    <property type="match status" value="1"/>
</dbReference>
<dbReference type="Gene3D" id="1.10.540.10">
    <property type="entry name" value="Acyl-CoA dehydrogenase/oxidase, N-terminal domain"/>
    <property type="match status" value="1"/>
</dbReference>
<dbReference type="InterPro" id="IPR009100">
    <property type="entry name" value="AcylCoA_DH/oxidase_NM_dom_sf"/>
</dbReference>
<dbReference type="InterPro" id="IPR036250">
    <property type="entry name" value="AcylCo_DH-like_C"/>
</dbReference>
<dbReference type="InterPro" id="IPR046373">
    <property type="entry name" value="Acyl-CoA_Oxase/DH_mid-dom_sf"/>
</dbReference>
<dbReference type="EMBL" id="JBHLWK010000010">
    <property type="protein sequence ID" value="MFC0204383.1"/>
    <property type="molecule type" value="Genomic_DNA"/>
</dbReference>
<keyword evidence="6" id="KW-1185">Reference proteome</keyword>
<feature type="domain" description="Acyl-CoA dehydrogenase/oxidase N-terminal" evidence="3">
    <location>
        <begin position="16"/>
        <end position="83"/>
    </location>
</feature>
<dbReference type="InterPro" id="IPR013786">
    <property type="entry name" value="AcylCoA_DH/ox_N"/>
</dbReference>
<dbReference type="Pfam" id="PF08028">
    <property type="entry name" value="Acyl-CoA_dh_2"/>
    <property type="match status" value="1"/>
</dbReference>
<reference evidence="5 6" key="1">
    <citation type="submission" date="2024-09" db="EMBL/GenBank/DDBJ databases">
        <authorList>
            <person name="Sun Q."/>
            <person name="Mori K."/>
        </authorList>
    </citation>
    <scope>NUCLEOTIDE SEQUENCE [LARGE SCALE GENOMIC DNA]</scope>
    <source>
        <strain evidence="5 6">CCM 7706</strain>
    </source>
</reference>
<dbReference type="InterPro" id="IPR013107">
    <property type="entry name" value="Acyl-CoA_DH_C"/>
</dbReference>
<organism evidence="5 6">
    <name type="scientific">Novosphingobium soli</name>
    <dbReference type="NCBI Taxonomy" id="574956"/>
    <lineage>
        <taxon>Bacteria</taxon>
        <taxon>Pseudomonadati</taxon>
        <taxon>Pseudomonadota</taxon>
        <taxon>Alphaproteobacteria</taxon>
        <taxon>Sphingomonadales</taxon>
        <taxon>Sphingomonadaceae</taxon>
        <taxon>Novosphingobium</taxon>
    </lineage>
</organism>
<evidence type="ECO:0000313" key="6">
    <source>
        <dbReference type="Proteomes" id="UP001589798"/>
    </source>
</evidence>
<evidence type="ECO:0000256" key="1">
    <source>
        <dbReference type="ARBA" id="ARBA00023002"/>
    </source>
</evidence>
<feature type="domain" description="Acyl-CoA dehydrogenase C-terminal" evidence="4">
    <location>
        <begin position="235"/>
        <end position="363"/>
    </location>
</feature>